<dbReference type="GO" id="GO:0030288">
    <property type="term" value="C:outer membrane-bounded periplasmic space"/>
    <property type="evidence" value="ECO:0007669"/>
    <property type="project" value="TreeGrafter"/>
</dbReference>
<evidence type="ECO:0000259" key="3">
    <source>
        <dbReference type="PROSITE" id="PS51781"/>
    </source>
</evidence>
<dbReference type="Pfam" id="PF01520">
    <property type="entry name" value="Amidase_3"/>
    <property type="match status" value="1"/>
</dbReference>
<dbReference type="GO" id="GO:0009253">
    <property type="term" value="P:peptidoglycan catabolic process"/>
    <property type="evidence" value="ECO:0007669"/>
    <property type="project" value="InterPro"/>
</dbReference>
<dbReference type="PIRSF" id="PIRSF037846">
    <property type="entry name" value="Autolysin_YrvJ_prd"/>
    <property type="match status" value="1"/>
</dbReference>
<dbReference type="InterPro" id="IPR003646">
    <property type="entry name" value="SH3-like_bac-type"/>
</dbReference>
<proteinExistence type="predicted"/>
<dbReference type="SMART" id="SM00287">
    <property type="entry name" value="SH3b"/>
    <property type="match status" value="3"/>
</dbReference>
<dbReference type="InterPro" id="IPR002508">
    <property type="entry name" value="MurNAc-LAA_cat"/>
</dbReference>
<reference evidence="4 5" key="1">
    <citation type="submission" date="2021-05" db="EMBL/GenBank/DDBJ databases">
        <title>Novel Bacillus species.</title>
        <authorList>
            <person name="Liu G."/>
        </authorList>
    </citation>
    <scope>NUCLEOTIDE SEQUENCE [LARGE SCALE GENOMIC DNA]</scope>
    <source>
        <strain evidence="4 5">FJAT-49682</strain>
    </source>
</reference>
<dbReference type="EC" id="3.5.1.28" evidence="4"/>
<accession>A0A942UNF4</accession>
<dbReference type="GO" id="GO:0071555">
    <property type="term" value="P:cell wall organization"/>
    <property type="evidence" value="ECO:0007669"/>
    <property type="project" value="UniProtKB-KW"/>
</dbReference>
<dbReference type="Gene3D" id="2.30.30.40">
    <property type="entry name" value="SH3 Domains"/>
    <property type="match status" value="3"/>
</dbReference>
<evidence type="ECO:0000313" key="5">
    <source>
        <dbReference type="Proteomes" id="UP000676456"/>
    </source>
</evidence>
<dbReference type="Pfam" id="PF08239">
    <property type="entry name" value="SH3_3"/>
    <property type="match status" value="3"/>
</dbReference>
<dbReference type="PROSITE" id="PS51781">
    <property type="entry name" value="SH3B"/>
    <property type="match status" value="3"/>
</dbReference>
<keyword evidence="2" id="KW-0961">Cell wall biogenesis/degradation</keyword>
<evidence type="ECO:0000313" key="4">
    <source>
        <dbReference type="EMBL" id="MBS4222542.1"/>
    </source>
</evidence>
<dbReference type="CDD" id="cd02696">
    <property type="entry name" value="MurNAc-LAA"/>
    <property type="match status" value="1"/>
</dbReference>
<keyword evidence="1 4" id="KW-0378">Hydrolase</keyword>
<feature type="domain" description="SH3b" evidence="3">
    <location>
        <begin position="169"/>
        <end position="233"/>
    </location>
</feature>
<dbReference type="RefSeq" id="WP_213097486.1">
    <property type="nucleotide sequence ID" value="NZ_JAGYPN010000001.1"/>
</dbReference>
<evidence type="ECO:0000256" key="2">
    <source>
        <dbReference type="ARBA" id="ARBA00023316"/>
    </source>
</evidence>
<comment type="caution">
    <text evidence="4">The sequence shown here is derived from an EMBL/GenBank/DDBJ whole genome shotgun (WGS) entry which is preliminary data.</text>
</comment>
<dbReference type="PANTHER" id="PTHR30404">
    <property type="entry name" value="N-ACETYLMURAMOYL-L-ALANINE AMIDASE"/>
    <property type="match status" value="1"/>
</dbReference>
<dbReference type="GO" id="GO:0008745">
    <property type="term" value="F:N-acetylmuramoyl-L-alanine amidase activity"/>
    <property type="evidence" value="ECO:0007669"/>
    <property type="project" value="UniProtKB-EC"/>
</dbReference>
<dbReference type="SMART" id="SM00646">
    <property type="entry name" value="Ami_3"/>
    <property type="match status" value="1"/>
</dbReference>
<dbReference type="InterPro" id="IPR050695">
    <property type="entry name" value="N-acetylmuramoyl_amidase_3"/>
</dbReference>
<dbReference type="AlphaFoldDB" id="A0A942UNF4"/>
<evidence type="ECO:0000256" key="1">
    <source>
        <dbReference type="ARBA" id="ARBA00022801"/>
    </source>
</evidence>
<dbReference type="Gene3D" id="3.40.630.40">
    <property type="entry name" value="Zn-dependent exopeptidases"/>
    <property type="match status" value="1"/>
</dbReference>
<dbReference type="Proteomes" id="UP000676456">
    <property type="component" value="Unassembled WGS sequence"/>
</dbReference>
<feature type="domain" description="SH3b" evidence="3">
    <location>
        <begin position="30"/>
        <end position="92"/>
    </location>
</feature>
<dbReference type="PANTHER" id="PTHR30404:SF7">
    <property type="entry name" value="CELL WALL AMIDASE LYTH-RELATED"/>
    <property type="match status" value="1"/>
</dbReference>
<protein>
    <submittedName>
        <fullName evidence="4">N-acetylmuramoyl-L-alanine amidase</fullName>
        <ecNumber evidence="4">3.5.1.28</ecNumber>
    </submittedName>
</protein>
<organism evidence="4 5">
    <name type="scientific">Lederbergia citrea</name>
    <dbReference type="NCBI Taxonomy" id="2833581"/>
    <lineage>
        <taxon>Bacteria</taxon>
        <taxon>Bacillati</taxon>
        <taxon>Bacillota</taxon>
        <taxon>Bacilli</taxon>
        <taxon>Bacillales</taxon>
        <taxon>Bacillaceae</taxon>
        <taxon>Lederbergia</taxon>
    </lineage>
</organism>
<name>A0A942UNF4_9BACI</name>
<gene>
    <name evidence="4" type="ORF">KHA91_07190</name>
</gene>
<dbReference type="EMBL" id="JAGYPN010000001">
    <property type="protein sequence ID" value="MBS4222542.1"/>
    <property type="molecule type" value="Genomic_DNA"/>
</dbReference>
<keyword evidence="5" id="KW-1185">Reference proteome</keyword>
<dbReference type="InterPro" id="IPR017293">
    <property type="entry name" value="N-acetylmuramoyl-L-ala_amidase"/>
</dbReference>
<sequence>MGKKLIFFIVIILVLFVAIMRYSPVTQADSASVIITGDIVNVREQPGTSYSIITQIKKGETYPIESIKSGWYEIRLSSGKKGWIADWLAKKQAAKSEIKTGIINVDLLNIRSEPSLSGVIIGKMHQGDPVKVLEEKNGWSQIEFQSGEAWANSNYIELQKNTISEAPPSELFISTLHDGTNIRKKPAIKSKIIGHASAGEVFKVIEKNDDWYKIEFDSGKKGFLASWIVSQTSKRTVGKKGLAGKMIVIDPGHGGRDQGATGVKGTLEKEVTLETARLLAQKLKASGAHVILTRNEDEYISLQNRKNLAVSNDADAFISLHYDSIQDKKITGHTSYYYYDYEKKLADSVHQNISKAVKINDRGVRYGDYYVLREHQRPSILLELGYLSNPSEEGLIRTKRYQNTIATAIYKGLADYFDN</sequence>
<dbReference type="SUPFAM" id="SSF53187">
    <property type="entry name" value="Zn-dependent exopeptidases"/>
    <property type="match status" value="1"/>
</dbReference>
<feature type="domain" description="SH3b" evidence="3">
    <location>
        <begin position="98"/>
        <end position="160"/>
    </location>
</feature>